<dbReference type="CDD" id="cd07061">
    <property type="entry name" value="HP_HAP_like"/>
    <property type="match status" value="1"/>
</dbReference>
<evidence type="ECO:0000313" key="15">
    <source>
        <dbReference type="Proteomes" id="UP001558652"/>
    </source>
</evidence>
<evidence type="ECO:0000256" key="4">
    <source>
        <dbReference type="ARBA" id="ARBA00013040"/>
    </source>
</evidence>
<dbReference type="SUPFAM" id="SSF53254">
    <property type="entry name" value="Phosphoglycerate mutase-like"/>
    <property type="match status" value="1"/>
</dbReference>
<dbReference type="EMBL" id="JBFDAA010000018">
    <property type="protein sequence ID" value="KAL1116077.1"/>
    <property type="molecule type" value="Genomic_DNA"/>
</dbReference>
<proteinExistence type="inferred from homology"/>
<evidence type="ECO:0000256" key="3">
    <source>
        <dbReference type="ARBA" id="ARBA00012976"/>
    </source>
</evidence>
<dbReference type="EC" id="3.1.3.80" evidence="3"/>
<evidence type="ECO:0000256" key="13">
    <source>
        <dbReference type="ARBA" id="ARBA00043832"/>
    </source>
</evidence>
<comment type="subcellular location">
    <subcellularLocation>
        <location evidence="1">Membrane</location>
    </subcellularLocation>
</comment>
<comment type="catalytic activity">
    <reaction evidence="10">
        <text>1D-myo-inositol 1,2,5,6-tetrakisphosphate + H2O = 1D-myo-inositol 1,2,6-trisphosphate + phosphate</text>
        <dbReference type="Rhea" id="RHEA:77119"/>
        <dbReference type="ChEBI" id="CHEBI:15377"/>
        <dbReference type="ChEBI" id="CHEBI:43474"/>
        <dbReference type="ChEBI" id="CHEBI:195535"/>
        <dbReference type="ChEBI" id="CHEBI:195537"/>
        <dbReference type="EC" id="3.1.3.62"/>
    </reaction>
    <physiologicalReaction direction="left-to-right" evidence="10">
        <dbReference type="Rhea" id="RHEA:77120"/>
    </physiologicalReaction>
</comment>
<name>A0ABD0XXT9_9HEMI</name>
<evidence type="ECO:0000256" key="9">
    <source>
        <dbReference type="ARBA" id="ARBA00031642"/>
    </source>
</evidence>
<dbReference type="Proteomes" id="UP001558652">
    <property type="component" value="Unassembled WGS sequence"/>
</dbReference>
<dbReference type="GO" id="GO:0034417">
    <property type="term" value="F:bisphosphoglycerate 3-phosphatase activity"/>
    <property type="evidence" value="ECO:0007669"/>
    <property type="project" value="UniProtKB-EC"/>
</dbReference>
<dbReference type="Pfam" id="PF00328">
    <property type="entry name" value="His_Phos_2"/>
    <property type="match status" value="1"/>
</dbReference>
<keyword evidence="8" id="KW-0472">Membrane</keyword>
<evidence type="ECO:0000256" key="2">
    <source>
        <dbReference type="ARBA" id="ARBA00008422"/>
    </source>
</evidence>
<keyword evidence="7" id="KW-0378">Hydrolase</keyword>
<evidence type="ECO:0000313" key="14">
    <source>
        <dbReference type="EMBL" id="KAL1116077.1"/>
    </source>
</evidence>
<dbReference type="InterPro" id="IPR000560">
    <property type="entry name" value="His_Pase_clade-2"/>
</dbReference>
<evidence type="ECO:0000256" key="1">
    <source>
        <dbReference type="ARBA" id="ARBA00004370"/>
    </source>
</evidence>
<dbReference type="GO" id="GO:0016020">
    <property type="term" value="C:membrane"/>
    <property type="evidence" value="ECO:0007669"/>
    <property type="project" value="UniProtKB-SubCell"/>
</dbReference>
<keyword evidence="6" id="KW-0732">Signal</keyword>
<dbReference type="AlphaFoldDB" id="A0ABD0XXT9"/>
<comment type="caution">
    <text evidence="14">The sequence shown here is derived from an EMBL/GenBank/DDBJ whole genome shotgun (WGS) entry which is preliminary data.</text>
</comment>
<comment type="similarity">
    <text evidence="2">Belongs to the histidine acid phosphatase family. MINPP1 subfamily.</text>
</comment>
<dbReference type="InterPro" id="IPR029033">
    <property type="entry name" value="His_PPase_superfam"/>
</dbReference>
<dbReference type="EC" id="3.1.3.62" evidence="4"/>
<comment type="catalytic activity">
    <reaction evidence="12">
        <text>1D-myo-inositol hexakisphosphate + H2O = 1D-myo-inositol 1,2,4,5,6-pentakisphosphate + phosphate</text>
        <dbReference type="Rhea" id="RHEA:16989"/>
        <dbReference type="ChEBI" id="CHEBI:15377"/>
        <dbReference type="ChEBI" id="CHEBI:43474"/>
        <dbReference type="ChEBI" id="CHEBI:57798"/>
        <dbReference type="ChEBI" id="CHEBI:58130"/>
        <dbReference type="EC" id="3.1.3.62"/>
    </reaction>
    <physiologicalReaction direction="left-to-right" evidence="12">
        <dbReference type="Rhea" id="RHEA:16990"/>
    </physiologicalReaction>
</comment>
<evidence type="ECO:0000256" key="8">
    <source>
        <dbReference type="ARBA" id="ARBA00023136"/>
    </source>
</evidence>
<sequence>MLTFYGFTDVILDIYSACRYDKAWNYTATSPWCAPFHKEDLKIMEYYQDLKHYYRTGYGNDLSYKVGCPIVKDLIDRFNRGSGSQETSTPKGVFYFVHSDTLRPVLVRLGVAKDAQPPRHDNYHQMSKRQWRTSQVSPFAGNIAAVFYKCHGNYGEENKVMFYLNEHNVDYEGCDVGLCEWSYIKKKFENVISQDSCSYKFCETAESSAPTKYTINLSLIPVVLFLLGKVL</sequence>
<evidence type="ECO:0000256" key="10">
    <source>
        <dbReference type="ARBA" id="ARBA00043668"/>
    </source>
</evidence>
<comment type="catalytic activity">
    <reaction evidence="11">
        <text>1D-myo-inositol 1,2,4,5,6-pentakisphosphate + H2O = 1D-myo-inositol 1,2,5,6-tetrakisphosphate + phosphate</text>
        <dbReference type="Rhea" id="RHEA:77115"/>
        <dbReference type="ChEBI" id="CHEBI:15377"/>
        <dbReference type="ChEBI" id="CHEBI:43474"/>
        <dbReference type="ChEBI" id="CHEBI:57798"/>
        <dbReference type="ChEBI" id="CHEBI:195535"/>
        <dbReference type="EC" id="3.1.3.62"/>
    </reaction>
    <physiologicalReaction direction="left-to-right" evidence="11">
        <dbReference type="Rhea" id="RHEA:77116"/>
    </physiologicalReaction>
</comment>
<reference evidence="14 15" key="1">
    <citation type="submission" date="2024-07" db="EMBL/GenBank/DDBJ databases">
        <title>Chromosome-level genome assembly of the water stick insect Ranatra chinensis (Heteroptera: Nepidae).</title>
        <authorList>
            <person name="Liu X."/>
        </authorList>
    </citation>
    <scope>NUCLEOTIDE SEQUENCE [LARGE SCALE GENOMIC DNA]</scope>
    <source>
        <strain evidence="14">Cailab_2021Rc</strain>
        <tissue evidence="14">Muscle</tissue>
    </source>
</reference>
<evidence type="ECO:0000256" key="5">
    <source>
        <dbReference type="ARBA" id="ARBA00018097"/>
    </source>
</evidence>
<evidence type="ECO:0000256" key="7">
    <source>
        <dbReference type="ARBA" id="ARBA00022801"/>
    </source>
</evidence>
<protein>
    <recommendedName>
        <fullName evidence="5">Multiple inositol polyphosphate phosphatase 1</fullName>
        <ecNumber evidence="4">3.1.3.62</ecNumber>
        <ecNumber evidence="3">3.1.3.80</ecNumber>
    </recommendedName>
    <alternativeName>
        <fullName evidence="9">2,3-bisphosphoglycerate 3-phosphatase</fullName>
    </alternativeName>
</protein>
<dbReference type="PANTHER" id="PTHR20963">
    <property type="entry name" value="MULTIPLE INOSITOL POLYPHOSPHATE PHOSPHATASE-RELATED"/>
    <property type="match status" value="1"/>
</dbReference>
<dbReference type="Gene3D" id="3.40.50.1240">
    <property type="entry name" value="Phosphoglycerate mutase-like"/>
    <property type="match status" value="1"/>
</dbReference>
<organism evidence="14 15">
    <name type="scientific">Ranatra chinensis</name>
    <dbReference type="NCBI Taxonomy" id="642074"/>
    <lineage>
        <taxon>Eukaryota</taxon>
        <taxon>Metazoa</taxon>
        <taxon>Ecdysozoa</taxon>
        <taxon>Arthropoda</taxon>
        <taxon>Hexapoda</taxon>
        <taxon>Insecta</taxon>
        <taxon>Pterygota</taxon>
        <taxon>Neoptera</taxon>
        <taxon>Paraneoptera</taxon>
        <taxon>Hemiptera</taxon>
        <taxon>Heteroptera</taxon>
        <taxon>Panheteroptera</taxon>
        <taxon>Nepomorpha</taxon>
        <taxon>Nepidae</taxon>
        <taxon>Ranatrinae</taxon>
        <taxon>Ranatra</taxon>
    </lineage>
</organism>
<keyword evidence="15" id="KW-1185">Reference proteome</keyword>
<evidence type="ECO:0000256" key="11">
    <source>
        <dbReference type="ARBA" id="ARBA00043671"/>
    </source>
</evidence>
<evidence type="ECO:0000256" key="12">
    <source>
        <dbReference type="ARBA" id="ARBA00043691"/>
    </source>
</evidence>
<dbReference type="PANTHER" id="PTHR20963:SF8">
    <property type="entry name" value="MULTIPLE INOSITOL POLYPHOSPHATE PHOSPHATASE 1"/>
    <property type="match status" value="1"/>
</dbReference>
<comment type="catalytic activity">
    <reaction evidence="13">
        <text>(2R)-2,3-bisphosphoglycerate + H2O = (2R)-2-phosphoglycerate + phosphate</text>
        <dbReference type="Rhea" id="RHEA:27381"/>
        <dbReference type="ChEBI" id="CHEBI:15377"/>
        <dbReference type="ChEBI" id="CHEBI:43474"/>
        <dbReference type="ChEBI" id="CHEBI:58248"/>
        <dbReference type="ChEBI" id="CHEBI:58289"/>
        <dbReference type="EC" id="3.1.3.80"/>
    </reaction>
    <physiologicalReaction direction="left-to-right" evidence="13">
        <dbReference type="Rhea" id="RHEA:27382"/>
    </physiologicalReaction>
</comment>
<accession>A0ABD0XXT9</accession>
<evidence type="ECO:0000256" key="6">
    <source>
        <dbReference type="ARBA" id="ARBA00022729"/>
    </source>
</evidence>
<gene>
    <name evidence="14" type="ORF">AAG570_005572</name>
</gene>